<dbReference type="InterPro" id="IPR016181">
    <property type="entry name" value="Acyl_CoA_acyltransferase"/>
</dbReference>
<dbReference type="Pfam" id="PF00583">
    <property type="entry name" value="Acetyltransf_1"/>
    <property type="match status" value="1"/>
</dbReference>
<evidence type="ECO:0000259" key="3">
    <source>
        <dbReference type="PROSITE" id="PS51186"/>
    </source>
</evidence>
<organism evidence="4 5">
    <name type="scientific">Eisenbergiella massiliensis</name>
    <dbReference type="NCBI Taxonomy" id="1720294"/>
    <lineage>
        <taxon>Bacteria</taxon>
        <taxon>Bacillati</taxon>
        <taxon>Bacillota</taxon>
        <taxon>Clostridia</taxon>
        <taxon>Lachnospirales</taxon>
        <taxon>Lachnospiraceae</taxon>
        <taxon>Eisenbergiella</taxon>
    </lineage>
</organism>
<name>A0A3E3IB22_9FIRM</name>
<dbReference type="Gene3D" id="3.40.630.30">
    <property type="match status" value="1"/>
</dbReference>
<dbReference type="CDD" id="cd04301">
    <property type="entry name" value="NAT_SF"/>
    <property type="match status" value="1"/>
</dbReference>
<dbReference type="PROSITE" id="PS51186">
    <property type="entry name" value="GNAT"/>
    <property type="match status" value="1"/>
</dbReference>
<evidence type="ECO:0000313" key="5">
    <source>
        <dbReference type="Proteomes" id="UP000260812"/>
    </source>
</evidence>
<dbReference type="AlphaFoldDB" id="A0A3E3IB22"/>
<dbReference type="GeneID" id="97986078"/>
<dbReference type="EMBL" id="QVLV01000002">
    <property type="protein sequence ID" value="RGE64247.1"/>
    <property type="molecule type" value="Genomic_DNA"/>
</dbReference>
<sequence length="153" mass="17498">MRIRIAEEQDITEIESLYSQLFSAMAALQPDFISPAFADRAFIRKNIEETESDILIAEENGNTEGFLLIQEKKTPPYDCFIPHRYAYIMDICVDECSRGKGVGTMLLQQARAWAKERNLEYIELGVLAGNEGASRLYEKMGFSDVQKTMRCRL</sequence>
<keyword evidence="1 4" id="KW-0808">Transferase</keyword>
<feature type="domain" description="N-acetyltransferase" evidence="3">
    <location>
        <begin position="1"/>
        <end position="153"/>
    </location>
</feature>
<gene>
    <name evidence="4" type="ORF">DXC51_04040</name>
</gene>
<evidence type="ECO:0000313" key="4">
    <source>
        <dbReference type="EMBL" id="RGE64247.1"/>
    </source>
</evidence>
<evidence type="ECO:0000256" key="1">
    <source>
        <dbReference type="ARBA" id="ARBA00022679"/>
    </source>
</evidence>
<proteinExistence type="predicted"/>
<dbReference type="GO" id="GO:0016747">
    <property type="term" value="F:acyltransferase activity, transferring groups other than amino-acyl groups"/>
    <property type="evidence" value="ECO:0007669"/>
    <property type="project" value="InterPro"/>
</dbReference>
<dbReference type="PANTHER" id="PTHR43420">
    <property type="entry name" value="ACETYLTRANSFERASE"/>
    <property type="match status" value="1"/>
</dbReference>
<accession>A0A3E3IB22</accession>
<dbReference type="InterPro" id="IPR000182">
    <property type="entry name" value="GNAT_dom"/>
</dbReference>
<reference evidence="4" key="1">
    <citation type="submission" date="2018-08" db="EMBL/GenBank/DDBJ databases">
        <title>A genome reference for cultivated species of the human gut microbiota.</title>
        <authorList>
            <person name="Zou Y."/>
            <person name="Xue W."/>
            <person name="Luo G."/>
        </authorList>
    </citation>
    <scope>NUCLEOTIDE SEQUENCE [LARGE SCALE GENOMIC DNA]</scope>
    <source>
        <strain evidence="4">TF05-5AC</strain>
    </source>
</reference>
<comment type="caution">
    <text evidence="4">The sequence shown here is derived from an EMBL/GenBank/DDBJ whole genome shotgun (WGS) entry which is preliminary data.</text>
</comment>
<dbReference type="PANTHER" id="PTHR43420:SF12">
    <property type="entry name" value="N-ACETYLTRANSFERASE DOMAIN-CONTAINING PROTEIN"/>
    <property type="match status" value="1"/>
</dbReference>
<dbReference type="InterPro" id="IPR050680">
    <property type="entry name" value="YpeA/RimI_acetyltransf"/>
</dbReference>
<evidence type="ECO:0000256" key="2">
    <source>
        <dbReference type="ARBA" id="ARBA00023315"/>
    </source>
</evidence>
<dbReference type="RefSeq" id="WP_117543786.1">
    <property type="nucleotide sequence ID" value="NZ_JBKUNB010000011.1"/>
</dbReference>
<keyword evidence="2" id="KW-0012">Acyltransferase</keyword>
<dbReference type="Proteomes" id="UP000260812">
    <property type="component" value="Unassembled WGS sequence"/>
</dbReference>
<dbReference type="SUPFAM" id="SSF55729">
    <property type="entry name" value="Acyl-CoA N-acyltransferases (Nat)"/>
    <property type="match status" value="1"/>
</dbReference>
<keyword evidence="5" id="KW-1185">Reference proteome</keyword>
<protein>
    <submittedName>
        <fullName evidence="4">GNAT family N-acetyltransferase</fullName>
    </submittedName>
</protein>